<evidence type="ECO:0000256" key="6">
    <source>
        <dbReference type="ARBA" id="ARBA00023002"/>
    </source>
</evidence>
<reference evidence="9 10" key="1">
    <citation type="journal article" date="2015" name="Genome Announc.">
        <title>Draft Genome Sequences of Marine Isolates of Thalassomonas viridans and Thalassomonas actiniarum.</title>
        <authorList>
            <person name="Olonade I."/>
            <person name="van Zyl L.J."/>
            <person name="Trindade M."/>
        </authorList>
    </citation>
    <scope>NUCLEOTIDE SEQUENCE [LARGE SCALE GENOMIC DNA]</scope>
    <source>
        <strain evidence="9 10">A5K-106</strain>
    </source>
</reference>
<dbReference type="Gene3D" id="1.10.8.870">
    <property type="entry name" value="Alpha-glycerophosphate oxidase, cap domain"/>
    <property type="match status" value="1"/>
</dbReference>
<accession>A0AAE9YYY6</accession>
<dbReference type="SUPFAM" id="SSF51905">
    <property type="entry name" value="FAD/NAD(P)-binding domain"/>
    <property type="match status" value="1"/>
</dbReference>
<proteinExistence type="inferred from homology"/>
<feature type="domain" description="FAD dependent oxidoreductase" evidence="7">
    <location>
        <begin position="30"/>
        <end position="382"/>
    </location>
</feature>
<keyword evidence="3" id="KW-0285">Flavoprotein</keyword>
<dbReference type="Gene3D" id="3.50.50.60">
    <property type="entry name" value="FAD/NAD(P)-binding domain"/>
    <property type="match status" value="1"/>
</dbReference>
<sequence>MTNEFAPLSSNFQMTRQQRLAELKDGRCWDMIIIGGGITGAGILKLASQLKLKVLLLEQKDFAWGSSSRSSKMVHGGLRYMAQGQVKLTVESVRERQKLLKEAQDLVTDHSFVMSHYQREFPWPWLFNALLAVYDVFAGIKKHKFWSKLKYLSLVPKAKEQELLGGSQFSDALTEDARLVQRLIQEAKLLGAQAVNYVKVLDLLTPGEQVTGVKVQAAENAQTFTINAKVVVNATGAWSDALIPPTPDKQALPFKMRPLRGSHIILPSWRLPVASVIAVLHPKDKRPVQIYPWQNVTVVGTTDVEHHEDLNFEPQISSQEFDYLMQCIRHQFPSLKISADDVISSYSGVRPVIASGGLISPSKEKREHGIWQSPGLITVAGGKLTTFKLIAQQVLHKVKNDFGLDDKSLNQPIFERGNEKDYLASSKLPRHIQKQINACYGALSQVFNEQILSAQNCTGEADAGEEGKELCQTISYSRHIWGELLWAVKYEQVVHLDDLLLRRTRLGNVLPKGALDYLSDIKKLCAAFLPWDEARWQLETKRYKRLWQENYSCPAKDTAQNSAPESALVIQE</sequence>
<dbReference type="Pfam" id="PF16901">
    <property type="entry name" value="DAO_C"/>
    <property type="match status" value="1"/>
</dbReference>
<comment type="similarity">
    <text evidence="2">Belongs to the FAD-dependent glycerol-3-phosphate dehydrogenase family.</text>
</comment>
<dbReference type="InterPro" id="IPR006076">
    <property type="entry name" value="FAD-dep_OxRdtase"/>
</dbReference>
<reference evidence="9 10" key="2">
    <citation type="journal article" date="2022" name="Mar. Drugs">
        <title>Bioassay-Guided Fractionation Leads to the Detection of Cholic Acid Generated by the Rare Thalassomonas sp.</title>
        <authorList>
            <person name="Pheiffer F."/>
            <person name="Schneider Y.K."/>
            <person name="Hansen E.H."/>
            <person name="Andersen J.H."/>
            <person name="Isaksson J."/>
            <person name="Busche T."/>
            <person name="R C."/>
            <person name="Kalinowski J."/>
            <person name="Zyl L.V."/>
            <person name="Trindade M."/>
        </authorList>
    </citation>
    <scope>NUCLEOTIDE SEQUENCE [LARGE SCALE GENOMIC DNA]</scope>
    <source>
        <strain evidence="9 10">A5K-106</strain>
    </source>
</reference>
<evidence type="ECO:0000256" key="4">
    <source>
        <dbReference type="ARBA" id="ARBA00022798"/>
    </source>
</evidence>
<dbReference type="InterPro" id="IPR038299">
    <property type="entry name" value="DAO_C_sf"/>
</dbReference>
<evidence type="ECO:0000256" key="3">
    <source>
        <dbReference type="ARBA" id="ARBA00022630"/>
    </source>
</evidence>
<dbReference type="GO" id="GO:0004368">
    <property type="term" value="F:glycerol-3-phosphate dehydrogenase (quinone) activity"/>
    <property type="evidence" value="ECO:0007669"/>
    <property type="project" value="InterPro"/>
</dbReference>
<name>A0AAE9YYY6_9GAMM</name>
<dbReference type="AlphaFoldDB" id="A0AAE9YYY6"/>
<dbReference type="InterPro" id="IPR031656">
    <property type="entry name" value="DAO_C"/>
</dbReference>
<evidence type="ECO:0000313" key="9">
    <source>
        <dbReference type="EMBL" id="WDE02192.1"/>
    </source>
</evidence>
<evidence type="ECO:0000259" key="7">
    <source>
        <dbReference type="Pfam" id="PF01266"/>
    </source>
</evidence>
<keyword evidence="4" id="KW-0319">Glycerol metabolism</keyword>
<protein>
    <submittedName>
        <fullName evidence="9">Glycerol-3-phosphate dehydrogenase/oxidase</fullName>
    </submittedName>
</protein>
<feature type="domain" description="Alpha-glycerophosphate oxidase C-terminal" evidence="8">
    <location>
        <begin position="427"/>
        <end position="535"/>
    </location>
</feature>
<keyword evidence="5" id="KW-0274">FAD</keyword>
<evidence type="ECO:0000256" key="5">
    <source>
        <dbReference type="ARBA" id="ARBA00022827"/>
    </source>
</evidence>
<dbReference type="KEGG" id="tact:SG35_031030"/>
<gene>
    <name evidence="9" type="ORF">SG35_031030</name>
</gene>
<evidence type="ECO:0000256" key="1">
    <source>
        <dbReference type="ARBA" id="ARBA00001974"/>
    </source>
</evidence>
<keyword evidence="6" id="KW-0560">Oxidoreductase</keyword>
<dbReference type="Pfam" id="PF01266">
    <property type="entry name" value="DAO"/>
    <property type="match status" value="1"/>
</dbReference>
<dbReference type="PRINTS" id="PR01001">
    <property type="entry name" value="FADG3PDH"/>
</dbReference>
<dbReference type="InterPro" id="IPR036188">
    <property type="entry name" value="FAD/NAD-bd_sf"/>
</dbReference>
<dbReference type="InterPro" id="IPR000447">
    <property type="entry name" value="G3P_DH_FAD-dep"/>
</dbReference>
<keyword evidence="10" id="KW-1185">Reference proteome</keyword>
<dbReference type="Gene3D" id="3.30.9.10">
    <property type="entry name" value="D-Amino Acid Oxidase, subunit A, domain 2"/>
    <property type="match status" value="1"/>
</dbReference>
<dbReference type="EMBL" id="CP059736">
    <property type="protein sequence ID" value="WDE02192.1"/>
    <property type="molecule type" value="Genomic_DNA"/>
</dbReference>
<dbReference type="GO" id="GO:0006071">
    <property type="term" value="P:glycerol metabolic process"/>
    <property type="evidence" value="ECO:0007669"/>
    <property type="project" value="UniProtKB-KW"/>
</dbReference>
<dbReference type="GO" id="GO:0046168">
    <property type="term" value="P:glycerol-3-phosphate catabolic process"/>
    <property type="evidence" value="ECO:0007669"/>
    <property type="project" value="TreeGrafter"/>
</dbReference>
<dbReference type="PANTHER" id="PTHR11985:SF35">
    <property type="entry name" value="ANAEROBIC GLYCEROL-3-PHOSPHATE DEHYDROGENASE SUBUNIT A"/>
    <property type="match status" value="1"/>
</dbReference>
<evidence type="ECO:0000313" key="10">
    <source>
        <dbReference type="Proteomes" id="UP000032568"/>
    </source>
</evidence>
<dbReference type="Proteomes" id="UP000032568">
    <property type="component" value="Chromosome pTact"/>
</dbReference>
<dbReference type="PANTHER" id="PTHR11985">
    <property type="entry name" value="GLYCEROL-3-PHOSPHATE DEHYDROGENASE"/>
    <property type="match status" value="1"/>
</dbReference>
<organism evidence="9 10">
    <name type="scientific">Thalassomonas actiniarum</name>
    <dbReference type="NCBI Taxonomy" id="485447"/>
    <lineage>
        <taxon>Bacteria</taxon>
        <taxon>Pseudomonadati</taxon>
        <taxon>Pseudomonadota</taxon>
        <taxon>Gammaproteobacteria</taxon>
        <taxon>Alteromonadales</taxon>
        <taxon>Colwelliaceae</taxon>
        <taxon>Thalassomonas</taxon>
    </lineage>
</organism>
<dbReference type="RefSeq" id="WP_053042798.1">
    <property type="nucleotide sequence ID" value="NZ_CP059736.1"/>
</dbReference>
<evidence type="ECO:0000259" key="8">
    <source>
        <dbReference type="Pfam" id="PF16901"/>
    </source>
</evidence>
<comment type="cofactor">
    <cofactor evidence="1">
        <name>FAD</name>
        <dbReference type="ChEBI" id="CHEBI:57692"/>
    </cofactor>
</comment>
<evidence type="ECO:0000256" key="2">
    <source>
        <dbReference type="ARBA" id="ARBA00007330"/>
    </source>
</evidence>